<dbReference type="InterPro" id="IPR003753">
    <property type="entry name" value="Exonuc_VII_L"/>
</dbReference>
<evidence type="ECO:0000259" key="7">
    <source>
        <dbReference type="Pfam" id="PF13742"/>
    </source>
</evidence>
<dbReference type="InterPro" id="IPR025824">
    <property type="entry name" value="OB-fold_nuc-bd_dom"/>
</dbReference>
<keyword evidence="2" id="KW-0540">Nuclease</keyword>
<dbReference type="Pfam" id="PF02601">
    <property type="entry name" value="Exonuc_VII_L"/>
    <property type="match status" value="1"/>
</dbReference>
<protein>
    <submittedName>
        <fullName evidence="8">Putative exodeoxyribonuclease VII large subunit</fullName>
    </submittedName>
</protein>
<dbReference type="GO" id="GO:0008855">
    <property type="term" value="F:exodeoxyribonuclease VII activity"/>
    <property type="evidence" value="ECO:0007669"/>
    <property type="project" value="InterPro"/>
</dbReference>
<keyword evidence="5" id="KW-0175">Coiled coil</keyword>
<reference evidence="8 9" key="1">
    <citation type="journal article" date="2010" name="Proc. Natl. Acad. Sci. U.S.A.">
        <title>Giant virus with a remarkable complement of genes infects marine zooplankton.</title>
        <authorList>
            <person name="Fischer M.G."/>
            <person name="Allen M.J."/>
            <person name="Wilson W.H."/>
            <person name="Suttle C.A."/>
        </authorList>
    </citation>
    <scope>NUCLEOTIDE SEQUENCE [LARGE SCALE GENOMIC DNA]</scope>
    <source>
        <strain evidence="8 9">BV-PW1</strain>
    </source>
</reference>
<evidence type="ECO:0000256" key="5">
    <source>
        <dbReference type="SAM" id="Coils"/>
    </source>
</evidence>
<dbReference type="CDD" id="cd04489">
    <property type="entry name" value="ExoVII_LU_OBF"/>
    <property type="match status" value="1"/>
</dbReference>
<feature type="domain" description="Exonuclease VII large subunit C-terminal" evidence="6">
    <location>
        <begin position="112"/>
        <end position="407"/>
    </location>
</feature>
<organismHost>
    <name type="scientific">Cafeteria roenbergensis</name>
    <name type="common">Marine flagellate</name>
    <dbReference type="NCBI Taxonomy" id="33653"/>
</organismHost>
<dbReference type="GO" id="GO:0009318">
    <property type="term" value="C:exodeoxyribonuclease VII complex"/>
    <property type="evidence" value="ECO:0007669"/>
    <property type="project" value="InterPro"/>
</dbReference>
<gene>
    <name evidence="8" type="ORF">crov048</name>
</gene>
<dbReference type="Proteomes" id="UP000029781">
    <property type="component" value="Segment"/>
</dbReference>
<evidence type="ECO:0000313" key="9">
    <source>
        <dbReference type="Proteomes" id="UP000029781"/>
    </source>
</evidence>
<keyword evidence="4" id="KW-0269">Exonuclease</keyword>
<evidence type="ECO:0000256" key="1">
    <source>
        <dbReference type="ARBA" id="ARBA00022490"/>
    </source>
</evidence>
<dbReference type="NCBIfam" id="TIGR00237">
    <property type="entry name" value="xseA"/>
    <property type="match status" value="1"/>
</dbReference>
<keyword evidence="1" id="KW-0963">Cytoplasm</keyword>
<dbReference type="Pfam" id="PF13742">
    <property type="entry name" value="tRNA_anti_2"/>
    <property type="match status" value="1"/>
</dbReference>
<keyword evidence="3" id="KW-0378">Hydrolase</keyword>
<dbReference type="GeneID" id="9887450"/>
<evidence type="ECO:0000313" key="8">
    <source>
        <dbReference type="EMBL" id="ADO67081.1"/>
    </source>
</evidence>
<dbReference type="GO" id="GO:0003676">
    <property type="term" value="F:nucleic acid binding"/>
    <property type="evidence" value="ECO:0007669"/>
    <property type="project" value="InterPro"/>
</dbReference>
<evidence type="ECO:0000256" key="2">
    <source>
        <dbReference type="ARBA" id="ARBA00022722"/>
    </source>
</evidence>
<dbReference type="GO" id="GO:0006308">
    <property type="term" value="P:DNA catabolic process"/>
    <property type="evidence" value="ECO:0007669"/>
    <property type="project" value="InterPro"/>
</dbReference>
<dbReference type="EMBL" id="GU244497">
    <property type="protein sequence ID" value="ADO67081.1"/>
    <property type="molecule type" value="Genomic_DNA"/>
</dbReference>
<accession>E3T4G9</accession>
<organism evidence="8 9">
    <name type="scientific">Cafeteria roenbergensis virus (strain BV-PW1)</name>
    <name type="common">CroV</name>
    <dbReference type="NCBI Taxonomy" id="693272"/>
    <lineage>
        <taxon>Viruses</taxon>
        <taxon>Varidnaviria</taxon>
        <taxon>Bamfordvirae</taxon>
        <taxon>Nucleocytoviricota</taxon>
        <taxon>Megaviricetes</taxon>
        <taxon>Imitervirales</taxon>
        <taxon>Mimiviridae</taxon>
        <taxon>Aliimimivirinae</taxon>
        <taxon>Rheavirus</taxon>
        <taxon>Rheavirus sinusmexicani</taxon>
    </lineage>
</organism>
<dbReference type="PANTHER" id="PTHR30008:SF0">
    <property type="entry name" value="EXODEOXYRIBONUCLEASE 7 LARGE SUBUNIT"/>
    <property type="match status" value="1"/>
</dbReference>
<keyword evidence="9" id="KW-1185">Reference proteome</keyword>
<feature type="coiled-coil region" evidence="5">
    <location>
        <begin position="256"/>
        <end position="344"/>
    </location>
</feature>
<feature type="domain" description="OB-fold nucleic acid binding" evidence="7">
    <location>
        <begin position="4"/>
        <end position="87"/>
    </location>
</feature>
<evidence type="ECO:0000256" key="3">
    <source>
        <dbReference type="ARBA" id="ARBA00022801"/>
    </source>
</evidence>
<proteinExistence type="predicted"/>
<dbReference type="InterPro" id="IPR020579">
    <property type="entry name" value="Exonuc_VII_lsu_C"/>
</dbReference>
<dbReference type="RefSeq" id="YP_003969680.1">
    <property type="nucleotide sequence ID" value="NC_014637.1"/>
</dbReference>
<dbReference type="KEGG" id="vg:9887450"/>
<sequence>MAINISQLNKEIIKYLPTKKYIVESEVIGVSNRRGHTYFDFKENNNKLGGLIFRNTEILEDGDKIKCAGKLSYYAPYGKLSFQVDKIISKSGLGAIYKDFLIVKEKLTKEGLFNKIHKKKLNGLIEKAIIITSKDGAAIQDIYRNLSNHNSKIKVKIKDVPVQGVNCPIEVSNLLNKLNKHHNMLIIITRGGGDYQDLNGFNQEIIVRSIFNNNNIIISAIGHETDTVLTDLVSDYNLPTPSLVAQFLIDYNNELLNEWNNMILNLEKNINLEIQNKYDMLRDFEKNILEEENKLDLLINKIENDIKKDIQSKYDMLRDFDKIILEEENKLDLWINKIENEIKEDIQNRYDILRDFDKTILQEENKLDLWISKIENDIKEEIYKCDKELDDYYNYLSSVGEIKILNRKEEEFVELEDTVQLFRDKIFYLKIKDKLFKISNFNVKEKFTY</sequence>
<name>E3T4G9_CROVB</name>
<evidence type="ECO:0000259" key="6">
    <source>
        <dbReference type="Pfam" id="PF02601"/>
    </source>
</evidence>
<dbReference type="PANTHER" id="PTHR30008">
    <property type="entry name" value="EXODEOXYRIBONUCLEASE 7 LARGE SUBUNIT"/>
    <property type="match status" value="1"/>
</dbReference>
<evidence type="ECO:0000256" key="4">
    <source>
        <dbReference type="ARBA" id="ARBA00022839"/>
    </source>
</evidence>